<evidence type="ECO:0000313" key="2">
    <source>
        <dbReference type="EMBL" id="OUS48832.1"/>
    </source>
</evidence>
<feature type="compositionally biased region" description="Basic and acidic residues" evidence="1">
    <location>
        <begin position="42"/>
        <end position="62"/>
    </location>
</feature>
<dbReference type="eggNOG" id="KOG2885">
    <property type="taxonomic scope" value="Eukaryota"/>
</dbReference>
<dbReference type="AlphaFoldDB" id="A0A1Y5IP12"/>
<dbReference type="EMBL" id="KZ155772">
    <property type="protein sequence ID" value="OUS48832.1"/>
    <property type="molecule type" value="Genomic_DNA"/>
</dbReference>
<name>A0A1Y5IP12_OSTTA</name>
<feature type="compositionally biased region" description="Gly residues" evidence="1">
    <location>
        <begin position="73"/>
        <end position="83"/>
    </location>
</feature>
<proteinExistence type="predicted"/>
<gene>
    <name evidence="2" type="ORF">BE221DRAFT_67660</name>
</gene>
<organism evidence="2">
    <name type="scientific">Ostreococcus tauri</name>
    <name type="common">Marine green alga</name>
    <dbReference type="NCBI Taxonomy" id="70448"/>
    <lineage>
        <taxon>Eukaryota</taxon>
        <taxon>Viridiplantae</taxon>
        <taxon>Chlorophyta</taxon>
        <taxon>Mamiellophyceae</taxon>
        <taxon>Mamiellales</taxon>
        <taxon>Bathycoccaceae</taxon>
        <taxon>Ostreococcus</taxon>
    </lineage>
</organism>
<reference evidence="2" key="1">
    <citation type="submission" date="2017-04" db="EMBL/GenBank/DDBJ databases">
        <title>Population genomics of picophytoplankton unveils novel chromosome hypervariability.</title>
        <authorList>
            <consortium name="DOE Joint Genome Institute"/>
            <person name="Blanc-Mathieu R."/>
            <person name="Krasovec M."/>
            <person name="Hebrard M."/>
            <person name="Yau S."/>
            <person name="Desgranges E."/>
            <person name="Martin J."/>
            <person name="Schackwitz W."/>
            <person name="Kuo A."/>
            <person name="Salin G."/>
            <person name="Donnadieu C."/>
            <person name="Desdevises Y."/>
            <person name="Sanchez-Ferandin S."/>
            <person name="Moreau H."/>
            <person name="Rivals E."/>
            <person name="Grigoriev I.V."/>
            <person name="Grimsley N."/>
            <person name="Eyre-Walker A."/>
            <person name="Piganeau G."/>
        </authorList>
    </citation>
    <scope>NUCLEOTIDE SEQUENCE [LARGE SCALE GENOMIC DNA]</scope>
    <source>
        <strain evidence="2">RCC 1115</strain>
    </source>
</reference>
<feature type="non-terminal residue" evidence="2">
    <location>
        <position position="1"/>
    </location>
</feature>
<dbReference type="Proteomes" id="UP000195557">
    <property type="component" value="Unassembled WGS sequence"/>
</dbReference>
<sequence length="83" mass="9254">QGLGREGVGRSETLAKEHQARAARKEEESRKMGGTHGQGSRADQRAKKDGRMEKRMEKIDNKQRKKNRAGFEGRTGSGGFINK</sequence>
<protein>
    <submittedName>
        <fullName evidence="2">Uncharacterized protein</fullName>
    </submittedName>
</protein>
<feature type="region of interest" description="Disordered" evidence="1">
    <location>
        <begin position="1"/>
        <end position="83"/>
    </location>
</feature>
<accession>A0A1Y5IP12</accession>
<evidence type="ECO:0000256" key="1">
    <source>
        <dbReference type="SAM" id="MobiDB-lite"/>
    </source>
</evidence>
<feature type="compositionally biased region" description="Basic and acidic residues" evidence="1">
    <location>
        <begin position="7"/>
        <end position="31"/>
    </location>
</feature>